<dbReference type="InterPro" id="IPR038126">
    <property type="entry name" value="RAMP_sf"/>
</dbReference>
<evidence type="ECO:0000256" key="12">
    <source>
        <dbReference type="SAM" id="Phobius"/>
    </source>
</evidence>
<feature type="transmembrane region" description="Helical" evidence="12">
    <location>
        <begin position="210"/>
        <end position="231"/>
    </location>
</feature>
<protein>
    <recommendedName>
        <fullName evidence="15">Receptor activity modifying protein 2</fullName>
    </recommendedName>
</protein>
<dbReference type="PANTHER" id="PTHR14076">
    <property type="entry name" value="RECEPTOR ACTIVITY MODIFYING PROTEIN RAMP"/>
    <property type="match status" value="1"/>
</dbReference>
<dbReference type="PANTHER" id="PTHR14076:SF10">
    <property type="entry name" value="RAMP2 PROTEIN"/>
    <property type="match status" value="1"/>
</dbReference>
<comment type="similarity">
    <text evidence="2">Belongs to the RAMP family.</text>
</comment>
<keyword evidence="6" id="KW-0732">Signal</keyword>
<sequence length="240" mass="27082">MCSDLARDRQRQADNMRTSAWVPSPSPLVWVISTSLLLGNTMALVNESNDMGHRQDTQSNRAVWPQSVKPSSPVPTHVPTHDTSPLSITTGMLNETYGCGNKSSRCPGLCDFCQDYHHIFDRSSCYRFQHEVLCYKEFILSMDGFNNTDLCNRDVVLKPYNNFSVCSEEIADCLLIPWPNQMVEDAFVQIHTKYFQDCPLEELRDPPPSIVFALVMTPICLIPAMVFLVVLKTKNGDGRS</sequence>
<dbReference type="Proteomes" id="UP001591681">
    <property type="component" value="Unassembled WGS sequence"/>
</dbReference>
<evidence type="ECO:0000256" key="1">
    <source>
        <dbReference type="ARBA" id="ARBA00004251"/>
    </source>
</evidence>
<keyword evidence="8 12" id="KW-0472">Membrane</keyword>
<keyword evidence="14" id="KW-1185">Reference proteome</keyword>
<dbReference type="AlphaFoldDB" id="A0ABD1KQJ5"/>
<dbReference type="InterPro" id="IPR006985">
    <property type="entry name" value="RAMP"/>
</dbReference>
<keyword evidence="7 12" id="KW-1133">Transmembrane helix</keyword>
<keyword evidence="10" id="KW-0675">Receptor</keyword>
<organism evidence="13 14">
    <name type="scientific">Coilia grayii</name>
    <name type="common">Gray's grenadier anchovy</name>
    <dbReference type="NCBI Taxonomy" id="363190"/>
    <lineage>
        <taxon>Eukaryota</taxon>
        <taxon>Metazoa</taxon>
        <taxon>Chordata</taxon>
        <taxon>Craniata</taxon>
        <taxon>Vertebrata</taxon>
        <taxon>Euteleostomi</taxon>
        <taxon>Actinopterygii</taxon>
        <taxon>Neopterygii</taxon>
        <taxon>Teleostei</taxon>
        <taxon>Clupei</taxon>
        <taxon>Clupeiformes</taxon>
        <taxon>Clupeoidei</taxon>
        <taxon>Engraulidae</taxon>
        <taxon>Coilinae</taxon>
        <taxon>Coilia</taxon>
    </lineage>
</organism>
<keyword evidence="9" id="KW-1015">Disulfide bond</keyword>
<reference evidence="13 14" key="1">
    <citation type="submission" date="2024-09" db="EMBL/GenBank/DDBJ databases">
        <title>A chromosome-level genome assembly of Gray's grenadier anchovy, Coilia grayii.</title>
        <authorList>
            <person name="Fu Z."/>
        </authorList>
    </citation>
    <scope>NUCLEOTIDE SEQUENCE [LARGE SCALE GENOMIC DNA]</scope>
    <source>
        <strain evidence="13">G4</strain>
        <tissue evidence="13">Muscle</tissue>
    </source>
</reference>
<evidence type="ECO:0000256" key="11">
    <source>
        <dbReference type="SAM" id="MobiDB-lite"/>
    </source>
</evidence>
<keyword evidence="3" id="KW-0813">Transport</keyword>
<gene>
    <name evidence="13" type="ORF">ACEWY4_002967</name>
</gene>
<evidence type="ECO:0000256" key="2">
    <source>
        <dbReference type="ARBA" id="ARBA00007087"/>
    </source>
</evidence>
<keyword evidence="5 12" id="KW-0812">Transmembrane</keyword>
<evidence type="ECO:0000256" key="9">
    <source>
        <dbReference type="ARBA" id="ARBA00023157"/>
    </source>
</evidence>
<dbReference type="EMBL" id="JBHFQA010000003">
    <property type="protein sequence ID" value="KAL2101206.1"/>
    <property type="molecule type" value="Genomic_DNA"/>
</dbReference>
<dbReference type="Pfam" id="PF04901">
    <property type="entry name" value="RAMP"/>
    <property type="match status" value="1"/>
</dbReference>
<dbReference type="GO" id="GO:0005886">
    <property type="term" value="C:plasma membrane"/>
    <property type="evidence" value="ECO:0007669"/>
    <property type="project" value="UniProtKB-SubCell"/>
</dbReference>
<evidence type="ECO:0000313" key="13">
    <source>
        <dbReference type="EMBL" id="KAL2101206.1"/>
    </source>
</evidence>
<evidence type="ECO:0000256" key="4">
    <source>
        <dbReference type="ARBA" id="ARBA00022475"/>
    </source>
</evidence>
<evidence type="ECO:0000256" key="5">
    <source>
        <dbReference type="ARBA" id="ARBA00022692"/>
    </source>
</evidence>
<name>A0ABD1KQJ5_9TELE</name>
<evidence type="ECO:0008006" key="15">
    <source>
        <dbReference type="Google" id="ProtNLM"/>
    </source>
</evidence>
<keyword evidence="4" id="KW-1003">Cell membrane</keyword>
<dbReference type="Gene3D" id="1.10.150.510">
    <property type="entry name" value="Receptor activity modifying family"/>
    <property type="match status" value="1"/>
</dbReference>
<evidence type="ECO:0000256" key="7">
    <source>
        <dbReference type="ARBA" id="ARBA00022989"/>
    </source>
</evidence>
<evidence type="ECO:0000256" key="10">
    <source>
        <dbReference type="ARBA" id="ARBA00023170"/>
    </source>
</evidence>
<evidence type="ECO:0000256" key="3">
    <source>
        <dbReference type="ARBA" id="ARBA00022448"/>
    </source>
</evidence>
<accession>A0ABD1KQJ5</accession>
<evidence type="ECO:0000256" key="8">
    <source>
        <dbReference type="ARBA" id="ARBA00023136"/>
    </source>
</evidence>
<evidence type="ECO:0000256" key="6">
    <source>
        <dbReference type="ARBA" id="ARBA00022729"/>
    </source>
</evidence>
<comment type="caution">
    <text evidence="13">The sequence shown here is derived from an EMBL/GenBank/DDBJ whole genome shotgun (WGS) entry which is preliminary data.</text>
</comment>
<proteinExistence type="inferred from homology"/>
<comment type="subcellular location">
    <subcellularLocation>
        <location evidence="1">Cell membrane</location>
        <topology evidence="1">Single-pass type I membrane protein</topology>
    </subcellularLocation>
</comment>
<evidence type="ECO:0000313" key="14">
    <source>
        <dbReference type="Proteomes" id="UP001591681"/>
    </source>
</evidence>
<feature type="region of interest" description="Disordered" evidence="11">
    <location>
        <begin position="50"/>
        <end position="84"/>
    </location>
</feature>